<dbReference type="Proteomes" id="UP001055453">
    <property type="component" value="Chromosome"/>
</dbReference>
<name>A0ABM7Z017_NOSCO</name>
<dbReference type="RefSeq" id="WP_251959446.1">
    <property type="nucleotide sequence ID" value="NZ_AP025732.1"/>
</dbReference>
<evidence type="ECO:0000313" key="1">
    <source>
        <dbReference type="EMBL" id="BDI16261.1"/>
    </source>
</evidence>
<reference evidence="1" key="1">
    <citation type="submission" date="2022-04" db="EMBL/GenBank/DDBJ databases">
        <title>Complete genome sequence of a cyanobacterium, Nostoc sp. SO-36, isolated in Antarctica.</title>
        <authorList>
            <person name="Kanesaki Y."/>
            <person name="Effendi D."/>
            <person name="Sakamoto T."/>
            <person name="Ohtani S."/>
            <person name="Awai K."/>
        </authorList>
    </citation>
    <scope>NUCLEOTIDE SEQUENCE</scope>
    <source>
        <strain evidence="1">SO-36</strain>
    </source>
</reference>
<dbReference type="EMBL" id="AP025732">
    <property type="protein sequence ID" value="BDI16261.1"/>
    <property type="molecule type" value="Genomic_DNA"/>
</dbReference>
<proteinExistence type="predicted"/>
<accession>A0ABM7Z017</accession>
<organism evidence="1 2">
    <name type="scientific">Nostoc cf. commune SO-36</name>
    <dbReference type="NCBI Taxonomy" id="449208"/>
    <lineage>
        <taxon>Bacteria</taxon>
        <taxon>Bacillati</taxon>
        <taxon>Cyanobacteriota</taxon>
        <taxon>Cyanophyceae</taxon>
        <taxon>Nostocales</taxon>
        <taxon>Nostocaceae</taxon>
        <taxon>Nostoc</taxon>
    </lineage>
</organism>
<sequence>MQCKNIPLLANKAGNFAFEIKAFPNNGSSKISSKKTESKIGILPKPFRIVSFTINGSEQPNLVLNEGESATLSWRVEGENIQVKLLPYGNDVKPVDSITLPVNQAFPPQIGLQVNDISGKQQSQQRGFAITVIKKVVPIPIPSANPLPPSNNPFKTPLPQR</sequence>
<protein>
    <submittedName>
        <fullName evidence="1">Uncharacterized protein</fullName>
    </submittedName>
</protein>
<keyword evidence="2" id="KW-1185">Reference proteome</keyword>
<gene>
    <name evidence="1" type="ORF">ANSO36C_20630</name>
</gene>
<evidence type="ECO:0000313" key="2">
    <source>
        <dbReference type="Proteomes" id="UP001055453"/>
    </source>
</evidence>